<sequence length="90" mass="9959">MVSLSHRRLCRVASTRGDTPQARLGSYSTARSVPSPSVNMPLHGIRTADLQNEVALATQPQQHVQDGELMRFDNALTNPPFSINWGKNFI</sequence>
<dbReference type="EMBL" id="MLJW01000866">
    <property type="protein sequence ID" value="OIQ81911.1"/>
    <property type="molecule type" value="Genomic_DNA"/>
</dbReference>
<name>A0A1J5QPV2_9ZZZZ</name>
<dbReference type="Pfam" id="PF02384">
    <property type="entry name" value="N6_Mtase"/>
    <property type="match status" value="1"/>
</dbReference>
<gene>
    <name evidence="3" type="ORF">GALL_363200</name>
</gene>
<feature type="compositionally biased region" description="Basic residues" evidence="1">
    <location>
        <begin position="1"/>
        <end position="10"/>
    </location>
</feature>
<reference evidence="3" key="1">
    <citation type="submission" date="2016-10" db="EMBL/GenBank/DDBJ databases">
        <title>Sequence of Gallionella enrichment culture.</title>
        <authorList>
            <person name="Poehlein A."/>
            <person name="Muehling M."/>
            <person name="Daniel R."/>
        </authorList>
    </citation>
    <scope>NUCLEOTIDE SEQUENCE</scope>
</reference>
<proteinExistence type="predicted"/>
<dbReference type="InterPro" id="IPR003356">
    <property type="entry name" value="DNA_methylase_A-5"/>
</dbReference>
<comment type="caution">
    <text evidence="3">The sequence shown here is derived from an EMBL/GenBank/DDBJ whole genome shotgun (WGS) entry which is preliminary data.</text>
</comment>
<evidence type="ECO:0000313" key="3">
    <source>
        <dbReference type="EMBL" id="OIQ81911.1"/>
    </source>
</evidence>
<protein>
    <recommendedName>
        <fullName evidence="2">DNA methylase adenine-specific domain-containing protein</fullName>
    </recommendedName>
</protein>
<feature type="region of interest" description="Disordered" evidence="1">
    <location>
        <begin position="1"/>
        <end position="37"/>
    </location>
</feature>
<dbReference type="GO" id="GO:0003677">
    <property type="term" value="F:DNA binding"/>
    <property type="evidence" value="ECO:0007669"/>
    <property type="project" value="InterPro"/>
</dbReference>
<organism evidence="3">
    <name type="scientific">mine drainage metagenome</name>
    <dbReference type="NCBI Taxonomy" id="410659"/>
    <lineage>
        <taxon>unclassified sequences</taxon>
        <taxon>metagenomes</taxon>
        <taxon>ecological metagenomes</taxon>
    </lineage>
</organism>
<accession>A0A1J5QPV2</accession>
<feature type="compositionally biased region" description="Polar residues" evidence="1">
    <location>
        <begin position="26"/>
        <end position="37"/>
    </location>
</feature>
<evidence type="ECO:0000259" key="2">
    <source>
        <dbReference type="Pfam" id="PF02384"/>
    </source>
</evidence>
<feature type="domain" description="DNA methylase adenine-specific" evidence="2">
    <location>
        <begin position="37"/>
        <end position="87"/>
    </location>
</feature>
<dbReference type="AlphaFoldDB" id="A0A1J5QPV2"/>
<evidence type="ECO:0000256" key="1">
    <source>
        <dbReference type="SAM" id="MobiDB-lite"/>
    </source>
</evidence>
<dbReference type="GO" id="GO:0008170">
    <property type="term" value="F:N-methyltransferase activity"/>
    <property type="evidence" value="ECO:0007669"/>
    <property type="project" value="InterPro"/>
</dbReference>